<proteinExistence type="predicted"/>
<evidence type="ECO:0000313" key="3">
    <source>
        <dbReference type="Proteomes" id="UP000054567"/>
    </source>
</evidence>
<name>A0A0J6IBM6_COCPO</name>
<reference evidence="3" key="3">
    <citation type="journal article" date="2010" name="Genome Res.">
        <title>Population genomic sequencing of Coccidioides fungi reveals recent hybridization and transposon control.</title>
        <authorList>
            <person name="Neafsey D.E."/>
            <person name="Barker B.M."/>
            <person name="Sharpton T.J."/>
            <person name="Stajich J.E."/>
            <person name="Park D.J."/>
            <person name="Whiston E."/>
            <person name="Hung C.-Y."/>
            <person name="McMahan C."/>
            <person name="White J."/>
            <person name="Sykes S."/>
            <person name="Heiman D."/>
            <person name="Young S."/>
            <person name="Zeng Q."/>
            <person name="Abouelleil A."/>
            <person name="Aftuck L."/>
            <person name="Bessette D."/>
            <person name="Brown A."/>
            <person name="FitzGerald M."/>
            <person name="Lui A."/>
            <person name="Macdonald J.P."/>
            <person name="Priest M."/>
            <person name="Orbach M.J."/>
            <person name="Galgiani J.N."/>
            <person name="Kirkland T.N."/>
            <person name="Cole G.T."/>
            <person name="Birren B.W."/>
            <person name="Henn M.R."/>
            <person name="Taylor J.W."/>
            <person name="Rounsley S.D."/>
        </authorList>
    </citation>
    <scope>NUCLEOTIDE SEQUENCE [LARGE SCALE GENOMIC DNA]</scope>
    <source>
        <strain evidence="3">RMSCC 3488</strain>
    </source>
</reference>
<gene>
    <name evidence="2" type="ORF">CPAG_05375</name>
</gene>
<sequence length="132" mass="15035">MADGIAKGLRGRSVGVFEIETTSYCRDLIFEISPQPPIYSAHSVAQSACQSSRYCAISRKAWQAAKPPLRQEQKLIIKHNKSPARQCRAVHREDQEYIIYKRASSQDQYNEKDAGEDEREYNPDQESSISPE</sequence>
<evidence type="ECO:0000313" key="2">
    <source>
        <dbReference type="EMBL" id="KMM69052.1"/>
    </source>
</evidence>
<reference evidence="3" key="2">
    <citation type="journal article" date="2009" name="Genome Res.">
        <title>Comparative genomic analyses of the human fungal pathogens Coccidioides and their relatives.</title>
        <authorList>
            <person name="Sharpton T.J."/>
            <person name="Stajich J.E."/>
            <person name="Rounsley S.D."/>
            <person name="Gardner M.J."/>
            <person name="Wortman J.R."/>
            <person name="Jordar V.S."/>
            <person name="Maiti R."/>
            <person name="Kodira C.D."/>
            <person name="Neafsey D.E."/>
            <person name="Zeng Q."/>
            <person name="Hung C.-Y."/>
            <person name="McMahan C."/>
            <person name="Muszewska A."/>
            <person name="Grynberg M."/>
            <person name="Mandel M.A."/>
            <person name="Kellner E.M."/>
            <person name="Barker B.M."/>
            <person name="Galgiani J.N."/>
            <person name="Orbach M.J."/>
            <person name="Kirkland T.N."/>
            <person name="Cole G.T."/>
            <person name="Henn M.R."/>
            <person name="Birren B.W."/>
            <person name="Taylor J.W."/>
        </authorList>
    </citation>
    <scope>NUCLEOTIDE SEQUENCE [LARGE SCALE GENOMIC DNA]</scope>
    <source>
        <strain evidence="3">RMSCC 3488</strain>
    </source>
</reference>
<dbReference type="AlphaFoldDB" id="A0A0J6IBM6"/>
<protein>
    <submittedName>
        <fullName evidence="2">Uncharacterized protein</fullName>
    </submittedName>
</protein>
<accession>A0A0J6IBM6</accession>
<dbReference type="EMBL" id="DS268111">
    <property type="protein sequence ID" value="KMM69052.1"/>
    <property type="molecule type" value="Genomic_DNA"/>
</dbReference>
<reference evidence="2 3" key="1">
    <citation type="submission" date="2007-06" db="EMBL/GenBank/DDBJ databases">
        <title>The Genome Sequence of Coccidioides posadasii RMSCC_3488.</title>
        <authorList>
            <consortium name="Coccidioides Genome Resources Consortium"/>
            <consortium name="The Broad Institute Genome Sequencing Platform"/>
            <person name="Henn M.R."/>
            <person name="Sykes S."/>
            <person name="Young S."/>
            <person name="Jaffe D."/>
            <person name="Berlin A."/>
            <person name="Alvarez P."/>
            <person name="Butler J."/>
            <person name="Gnerre S."/>
            <person name="Grabherr M."/>
            <person name="Mauceli E."/>
            <person name="Brockman W."/>
            <person name="Kodira C."/>
            <person name="Alvarado L."/>
            <person name="Zeng Q."/>
            <person name="Crawford M."/>
            <person name="Antoine C."/>
            <person name="Devon K."/>
            <person name="Galgiani J."/>
            <person name="Orsborn K."/>
            <person name="Lewis M.L."/>
            <person name="Nusbaum C."/>
            <person name="Galagan J."/>
            <person name="Birren B."/>
        </authorList>
    </citation>
    <scope>NUCLEOTIDE SEQUENCE [LARGE SCALE GENOMIC DNA]</scope>
    <source>
        <strain evidence="2 3">RMSCC 3488</strain>
    </source>
</reference>
<evidence type="ECO:0000256" key="1">
    <source>
        <dbReference type="SAM" id="MobiDB-lite"/>
    </source>
</evidence>
<feature type="region of interest" description="Disordered" evidence="1">
    <location>
        <begin position="101"/>
        <end position="132"/>
    </location>
</feature>
<organism evidence="2 3">
    <name type="scientific">Coccidioides posadasii RMSCC 3488</name>
    <dbReference type="NCBI Taxonomy" id="454284"/>
    <lineage>
        <taxon>Eukaryota</taxon>
        <taxon>Fungi</taxon>
        <taxon>Dikarya</taxon>
        <taxon>Ascomycota</taxon>
        <taxon>Pezizomycotina</taxon>
        <taxon>Eurotiomycetes</taxon>
        <taxon>Eurotiomycetidae</taxon>
        <taxon>Onygenales</taxon>
        <taxon>Onygenaceae</taxon>
        <taxon>Coccidioides</taxon>
    </lineage>
</organism>
<dbReference type="VEuPathDB" id="FungiDB:CPAG_05375"/>
<dbReference type="Proteomes" id="UP000054567">
    <property type="component" value="Unassembled WGS sequence"/>
</dbReference>